<feature type="region of interest" description="Disordered" evidence="2">
    <location>
        <begin position="299"/>
        <end position="318"/>
    </location>
</feature>
<reference evidence="5" key="1">
    <citation type="journal article" date="2020" name="Fungal Divers.">
        <title>Resolving the Mortierellaceae phylogeny through synthesis of multi-gene phylogenetics and phylogenomics.</title>
        <authorList>
            <person name="Vandepol N."/>
            <person name="Liber J."/>
            <person name="Desiro A."/>
            <person name="Na H."/>
            <person name="Kennedy M."/>
            <person name="Barry K."/>
            <person name="Grigoriev I.V."/>
            <person name="Miller A.N."/>
            <person name="O'Donnell K."/>
            <person name="Stajich J.E."/>
            <person name="Bonito G."/>
        </authorList>
    </citation>
    <scope>NUCLEOTIDE SEQUENCE</scope>
    <source>
        <strain evidence="5">NRRL 2591</strain>
    </source>
</reference>
<feature type="compositionally biased region" description="Low complexity" evidence="2">
    <location>
        <begin position="1008"/>
        <end position="1022"/>
    </location>
</feature>
<name>A0A9P6EZF5_9FUNG</name>
<evidence type="ECO:0008006" key="7">
    <source>
        <dbReference type="Google" id="ProtNLM"/>
    </source>
</evidence>
<dbReference type="Pfam" id="PF10373">
    <property type="entry name" value="EST1_DNA_bind"/>
    <property type="match status" value="1"/>
</dbReference>
<feature type="compositionally biased region" description="Basic and acidic residues" evidence="2">
    <location>
        <begin position="803"/>
        <end position="815"/>
    </location>
</feature>
<feature type="compositionally biased region" description="Low complexity" evidence="2">
    <location>
        <begin position="825"/>
        <end position="853"/>
    </location>
</feature>
<keyword evidence="6" id="KW-1185">Reference proteome</keyword>
<dbReference type="Gene3D" id="1.25.40.10">
    <property type="entry name" value="Tetratricopeptide repeat domain"/>
    <property type="match status" value="1"/>
</dbReference>
<sequence length="1103" mass="123959">MTLLLSCSTPTGDDYGDGKKASKVGYRSSTSTSHPSSPVNDHRRSNLSDTSSTTSHHGQRRQNSVSSTTSRRSGGGGGRQQQQTSPEEQGFQIPSSNHFRSGHEELSFLRDSLKDVYESVLLEDLVAAVEKSVDDRLWRYVFYAPVEELRAELRKLERNSSRRQEVMDELSKLLDKGTGFYHEMIMALRSEHNLDLGNIAVEVLQADSGTSNRNKPSETSRFSQQQQSQQQQQQQQQQPRSRNGRNRQQSKKEESSTVSSLAPAYPKESLASCIQKCFIYLGDLARYRTNIRLETQAVEATSNATGEGTTKSTQSRPSASDWQAAFKFYQRAIRVFPDSGKPYGQLAILSSYASDDIDALYWYCLSLGAKIPSVVVRDNLKVFFSRYQNRFKDLLASICPNADDSKGAMVMSLDDDEEDGDESIENETNLAQQLALARVTFYDSTLLDALCQKLSSRLASRGFESTAQKMVASIVFIVYDLHARTTLSSFPTESTTKEGSMGLKQAQRAGLIYLLRVATVLMDRQLLMLSYMGDRKKGKSAASLPRLDQELMSPVHCLIEFWMSYWDQIWGMIRLEEKWAGVPSTSGSSDLSLKSAAVTFFRSFVNILNMVRDQYADDPNVEDASQKALCLLQQDRGDFYGLMPFRRFHLQLAPCMDTPENLEETRFNRLLLFATKVIQASEGIRGTVIEMSFEPVGAAADSLDQDTSRPSQYRVLDADDKRLLREKGSKMLASHWLQDQVTTLQKGLEDTGRRIAQPGRGGDGTQFLKNNSNGGGRRDNTNKIPITMLPSMVKLPAAGQTRATDHFQRERKERSNIGGGRMGGAQSPQSRPSRPNHNNNNNNNHLYANSSNSKYQGPPRWTCVVDMSVLVWNLNEIKTLLDHRQCLLIVPLDVIDRLDQAKKGQDKGNQKTREAIRFLDDWLNIVRWGRTEPLLVGQNVKDSLGRWSEAVPYLVEEESEAKEQEGHDHVATNSMGEGGLNGKEGTNGQEKQENGDGDAAMIDSDIKTTTTNNQQAADANDTPAKQQQFEEENEIEVRNVMNVPRVWRPILGACLFMLRKREESQRIPEDQFILLTEDPDLAYYAGWFNIPVSDIHAWKHHVI</sequence>
<evidence type="ECO:0000259" key="4">
    <source>
        <dbReference type="Pfam" id="PF10374"/>
    </source>
</evidence>
<feature type="region of interest" description="Disordered" evidence="2">
    <location>
        <begin position="207"/>
        <end position="261"/>
    </location>
</feature>
<feature type="region of interest" description="Disordered" evidence="2">
    <location>
        <begin position="1"/>
        <end position="98"/>
    </location>
</feature>
<feature type="compositionally biased region" description="Low complexity" evidence="2">
    <location>
        <begin position="61"/>
        <end position="72"/>
    </location>
</feature>
<dbReference type="InterPro" id="IPR019458">
    <property type="entry name" value="Est1-like_N"/>
</dbReference>
<comment type="caution">
    <text evidence="5">The sequence shown here is derived from an EMBL/GenBank/DDBJ whole genome shotgun (WGS) entry which is preliminary data.</text>
</comment>
<dbReference type="Proteomes" id="UP000723463">
    <property type="component" value="Unassembled WGS sequence"/>
</dbReference>
<evidence type="ECO:0000313" key="6">
    <source>
        <dbReference type="Proteomes" id="UP000723463"/>
    </source>
</evidence>
<evidence type="ECO:0000256" key="1">
    <source>
        <dbReference type="SAM" id="Coils"/>
    </source>
</evidence>
<organism evidence="5 6">
    <name type="scientific">Mortierella hygrophila</name>
    <dbReference type="NCBI Taxonomy" id="979708"/>
    <lineage>
        <taxon>Eukaryota</taxon>
        <taxon>Fungi</taxon>
        <taxon>Fungi incertae sedis</taxon>
        <taxon>Mucoromycota</taxon>
        <taxon>Mortierellomycotina</taxon>
        <taxon>Mortierellomycetes</taxon>
        <taxon>Mortierellales</taxon>
        <taxon>Mortierellaceae</taxon>
        <taxon>Mortierella</taxon>
    </lineage>
</organism>
<accession>A0A9P6EZF5</accession>
<feature type="domain" description="Telomerase activating protein Est1-like N-terminal" evidence="4">
    <location>
        <begin position="133"/>
        <end position="291"/>
    </location>
</feature>
<gene>
    <name evidence="5" type="ORF">EC957_006060</name>
</gene>
<keyword evidence="1" id="KW-0175">Coiled coil</keyword>
<feature type="compositionally biased region" description="Polar residues" evidence="2">
    <location>
        <begin position="47"/>
        <end position="56"/>
    </location>
</feature>
<dbReference type="PANTHER" id="PTHR15696">
    <property type="entry name" value="SMG-7 SUPPRESSOR WITH MORPHOLOGICAL EFFECT ON GENITALIA PROTEIN 7"/>
    <property type="match status" value="1"/>
</dbReference>
<feature type="domain" description="DNA/RNA-binding" evidence="3">
    <location>
        <begin position="325"/>
        <end position="505"/>
    </location>
</feature>
<dbReference type="GO" id="GO:0042162">
    <property type="term" value="F:telomeric DNA binding"/>
    <property type="evidence" value="ECO:0007669"/>
    <property type="project" value="TreeGrafter"/>
</dbReference>
<evidence type="ECO:0000256" key="2">
    <source>
        <dbReference type="SAM" id="MobiDB-lite"/>
    </source>
</evidence>
<dbReference type="EMBL" id="JAAAXW010000278">
    <property type="protein sequence ID" value="KAF9538878.1"/>
    <property type="molecule type" value="Genomic_DNA"/>
</dbReference>
<protein>
    <recommendedName>
        <fullName evidence="7">PIN domain-containing protein</fullName>
    </recommendedName>
</protein>
<dbReference type="InterPro" id="IPR045153">
    <property type="entry name" value="Est1/Ebs1-like"/>
</dbReference>
<dbReference type="InterPro" id="IPR011990">
    <property type="entry name" value="TPR-like_helical_dom_sf"/>
</dbReference>
<dbReference type="GO" id="GO:0000184">
    <property type="term" value="P:nuclear-transcribed mRNA catabolic process, nonsense-mediated decay"/>
    <property type="evidence" value="ECO:0007669"/>
    <property type="project" value="TreeGrafter"/>
</dbReference>
<dbReference type="GO" id="GO:0005697">
    <property type="term" value="C:telomerase holoenzyme complex"/>
    <property type="evidence" value="ECO:0007669"/>
    <property type="project" value="TreeGrafter"/>
</dbReference>
<feature type="compositionally biased region" description="Polar residues" evidence="2">
    <location>
        <begin position="207"/>
        <end position="219"/>
    </location>
</feature>
<dbReference type="Pfam" id="PF10374">
    <property type="entry name" value="EST1"/>
    <property type="match status" value="1"/>
</dbReference>
<dbReference type="Gene3D" id="3.40.50.1010">
    <property type="entry name" value="5'-nuclease"/>
    <property type="match status" value="1"/>
</dbReference>
<dbReference type="PANTHER" id="PTHR15696:SF0">
    <property type="entry name" value="TELOMERASE-BINDING PROTEIN EST1A"/>
    <property type="match status" value="1"/>
</dbReference>
<evidence type="ECO:0000259" key="3">
    <source>
        <dbReference type="Pfam" id="PF10373"/>
    </source>
</evidence>
<dbReference type="InterPro" id="IPR018834">
    <property type="entry name" value="DNA/RNA-bd_Est1-type"/>
</dbReference>
<feature type="region of interest" description="Disordered" evidence="2">
    <location>
        <begin position="957"/>
        <end position="1031"/>
    </location>
</feature>
<feature type="compositionally biased region" description="Low complexity" evidence="2">
    <location>
        <begin position="220"/>
        <end position="241"/>
    </location>
</feature>
<feature type="region of interest" description="Disordered" evidence="2">
    <location>
        <begin position="753"/>
        <end position="854"/>
    </location>
</feature>
<feature type="coiled-coil region" evidence="1">
    <location>
        <begin position="146"/>
        <end position="173"/>
    </location>
</feature>
<dbReference type="AlphaFoldDB" id="A0A9P6EZF5"/>
<feature type="compositionally biased region" description="Low complexity" evidence="2">
    <location>
        <begin position="28"/>
        <end position="38"/>
    </location>
</feature>
<dbReference type="SUPFAM" id="SSF48452">
    <property type="entry name" value="TPR-like"/>
    <property type="match status" value="1"/>
</dbReference>
<dbReference type="GO" id="GO:0070034">
    <property type="term" value="F:telomerase RNA binding"/>
    <property type="evidence" value="ECO:0007669"/>
    <property type="project" value="TreeGrafter"/>
</dbReference>
<evidence type="ECO:0000313" key="5">
    <source>
        <dbReference type="EMBL" id="KAF9538878.1"/>
    </source>
</evidence>
<proteinExistence type="predicted"/>
<feature type="compositionally biased region" description="Polar residues" evidence="2">
    <location>
        <begin position="1"/>
        <end position="11"/>
    </location>
</feature>
<feature type="compositionally biased region" description="Basic and acidic residues" evidence="2">
    <location>
        <begin position="961"/>
        <end position="970"/>
    </location>
</feature>